<reference evidence="2" key="1">
    <citation type="submission" date="2023-04" db="EMBL/GenBank/DDBJ databases">
        <authorList>
            <person name="Vijverberg K."/>
            <person name="Xiong W."/>
            <person name="Schranz E."/>
        </authorList>
    </citation>
    <scope>NUCLEOTIDE SEQUENCE</scope>
</reference>
<gene>
    <name evidence="2" type="ORF">LSALG_LOCUS24386</name>
</gene>
<name>A0AA35Z3D0_LACSI</name>
<organism evidence="2 3">
    <name type="scientific">Lactuca saligna</name>
    <name type="common">Willowleaf lettuce</name>
    <dbReference type="NCBI Taxonomy" id="75948"/>
    <lineage>
        <taxon>Eukaryota</taxon>
        <taxon>Viridiplantae</taxon>
        <taxon>Streptophyta</taxon>
        <taxon>Embryophyta</taxon>
        <taxon>Tracheophyta</taxon>
        <taxon>Spermatophyta</taxon>
        <taxon>Magnoliopsida</taxon>
        <taxon>eudicotyledons</taxon>
        <taxon>Gunneridae</taxon>
        <taxon>Pentapetalae</taxon>
        <taxon>asterids</taxon>
        <taxon>campanulids</taxon>
        <taxon>Asterales</taxon>
        <taxon>Asteraceae</taxon>
        <taxon>Cichorioideae</taxon>
        <taxon>Cichorieae</taxon>
        <taxon>Lactucinae</taxon>
        <taxon>Lactuca</taxon>
    </lineage>
</organism>
<feature type="compositionally biased region" description="Basic residues" evidence="1">
    <location>
        <begin position="59"/>
        <end position="69"/>
    </location>
</feature>
<dbReference type="AlphaFoldDB" id="A0AA35Z3D0"/>
<feature type="region of interest" description="Disordered" evidence="1">
    <location>
        <begin position="1"/>
        <end position="131"/>
    </location>
</feature>
<keyword evidence="3" id="KW-1185">Reference proteome</keyword>
<dbReference type="EMBL" id="OX465081">
    <property type="protein sequence ID" value="CAI9284883.1"/>
    <property type="molecule type" value="Genomic_DNA"/>
</dbReference>
<sequence>MLAPISASSNVLQKYRKHPSSGPRELTPAMVRSIDEVDKPAKRGKKSETHKEAQVSKPTKGKTPKKRKSDKAVTSPPQPKKLKKLARRLILQSSSDSDSKYVPPQHKIAPPSEFERESSEDEASGRATRQAIKATNASLHANVNDLLTQLEVELAVENGIMGELNDLKSMSSMI</sequence>
<evidence type="ECO:0000313" key="2">
    <source>
        <dbReference type="EMBL" id="CAI9284883.1"/>
    </source>
</evidence>
<evidence type="ECO:0000313" key="3">
    <source>
        <dbReference type="Proteomes" id="UP001177003"/>
    </source>
</evidence>
<accession>A0AA35Z3D0</accession>
<proteinExistence type="predicted"/>
<evidence type="ECO:0000256" key="1">
    <source>
        <dbReference type="SAM" id="MobiDB-lite"/>
    </source>
</evidence>
<protein>
    <submittedName>
        <fullName evidence="2">Uncharacterized protein</fullName>
    </submittedName>
</protein>
<feature type="compositionally biased region" description="Polar residues" evidence="1">
    <location>
        <begin position="1"/>
        <end position="12"/>
    </location>
</feature>
<dbReference type="Proteomes" id="UP001177003">
    <property type="component" value="Chromosome 5"/>
</dbReference>
<feature type="compositionally biased region" description="Basic and acidic residues" evidence="1">
    <location>
        <begin position="33"/>
        <end position="54"/>
    </location>
</feature>